<evidence type="ECO:0000313" key="3">
    <source>
        <dbReference type="Proteomes" id="UP000030645"/>
    </source>
</evidence>
<dbReference type="EMBL" id="KE344994">
    <property type="protein sequence ID" value="EXB88702.1"/>
    <property type="molecule type" value="Genomic_DNA"/>
</dbReference>
<organism evidence="2 3">
    <name type="scientific">Morus notabilis</name>
    <dbReference type="NCBI Taxonomy" id="981085"/>
    <lineage>
        <taxon>Eukaryota</taxon>
        <taxon>Viridiplantae</taxon>
        <taxon>Streptophyta</taxon>
        <taxon>Embryophyta</taxon>
        <taxon>Tracheophyta</taxon>
        <taxon>Spermatophyta</taxon>
        <taxon>Magnoliopsida</taxon>
        <taxon>eudicotyledons</taxon>
        <taxon>Gunneridae</taxon>
        <taxon>Pentapetalae</taxon>
        <taxon>rosids</taxon>
        <taxon>fabids</taxon>
        <taxon>Rosales</taxon>
        <taxon>Moraceae</taxon>
        <taxon>Moreae</taxon>
        <taxon>Morus</taxon>
    </lineage>
</organism>
<dbReference type="AlphaFoldDB" id="W9RRD2"/>
<feature type="compositionally biased region" description="Basic residues" evidence="1">
    <location>
        <begin position="58"/>
        <end position="79"/>
    </location>
</feature>
<feature type="region of interest" description="Disordered" evidence="1">
    <location>
        <begin position="1"/>
        <end position="26"/>
    </location>
</feature>
<name>W9RRD2_9ROSA</name>
<keyword evidence="3" id="KW-1185">Reference proteome</keyword>
<sequence length="79" mass="9314">MPSKSRTPNEEIKKNQRPTMAAEKEEEVVVFKERENVRVEEEREVGLDVGVVGMRPRPPVRSHRWRGGCRRGRWSSREK</sequence>
<evidence type="ECO:0000313" key="2">
    <source>
        <dbReference type="EMBL" id="EXB88702.1"/>
    </source>
</evidence>
<proteinExistence type="predicted"/>
<gene>
    <name evidence="2" type="ORF">L484_015387</name>
</gene>
<protein>
    <submittedName>
        <fullName evidence="2">Uncharacterized protein</fullName>
    </submittedName>
</protein>
<evidence type="ECO:0000256" key="1">
    <source>
        <dbReference type="SAM" id="MobiDB-lite"/>
    </source>
</evidence>
<reference evidence="3" key="1">
    <citation type="submission" date="2013-01" db="EMBL/GenBank/DDBJ databases">
        <title>Draft Genome Sequence of a Mulberry Tree, Morus notabilis C.K. Schneid.</title>
        <authorList>
            <person name="He N."/>
            <person name="Zhao S."/>
        </authorList>
    </citation>
    <scope>NUCLEOTIDE SEQUENCE</scope>
</reference>
<accession>W9RRD2</accession>
<feature type="region of interest" description="Disordered" evidence="1">
    <location>
        <begin position="52"/>
        <end position="79"/>
    </location>
</feature>
<dbReference type="Proteomes" id="UP000030645">
    <property type="component" value="Unassembled WGS sequence"/>
</dbReference>